<evidence type="ECO:0000256" key="2">
    <source>
        <dbReference type="ARBA" id="ARBA00022630"/>
    </source>
</evidence>
<organism evidence="5 6">
    <name type="scientific">Methylomonas rivi</name>
    <dbReference type="NCBI Taxonomy" id="2952226"/>
    <lineage>
        <taxon>Bacteria</taxon>
        <taxon>Pseudomonadati</taxon>
        <taxon>Pseudomonadota</taxon>
        <taxon>Gammaproteobacteria</taxon>
        <taxon>Methylococcales</taxon>
        <taxon>Methylococcaceae</taxon>
        <taxon>Methylomonas</taxon>
    </lineage>
</organism>
<reference evidence="5 6" key="1">
    <citation type="submission" date="2022-07" db="EMBL/GenBank/DDBJ databases">
        <title>Methylomonas rivi sp. nov., Methylomonas rosea sp. nov., Methylomonas aureus sp. nov. and Methylomonas subterranea sp. nov., four novel methanotrophs isolated from a freshwater creek and the deep terrestrial subsurface.</title>
        <authorList>
            <person name="Abin C."/>
            <person name="Sankaranarayanan K."/>
            <person name="Garner C."/>
            <person name="Sindelar R."/>
            <person name="Kotary K."/>
            <person name="Garner R."/>
            <person name="Barclay S."/>
            <person name="Lawson P."/>
            <person name="Krumholz L."/>
        </authorList>
    </citation>
    <scope>NUCLEOTIDE SEQUENCE [LARGE SCALE GENOMIC DNA]</scope>
    <source>
        <strain evidence="5 6">WSC-6</strain>
    </source>
</reference>
<protein>
    <submittedName>
        <fullName evidence="5">Flavin reductase family protein</fullName>
    </submittedName>
</protein>
<comment type="caution">
    <text evidence="5">The sequence shown here is derived from an EMBL/GenBank/DDBJ whole genome shotgun (WGS) entry which is preliminary data.</text>
</comment>
<dbReference type="SMART" id="SM00903">
    <property type="entry name" value="Flavin_Reduct"/>
    <property type="match status" value="1"/>
</dbReference>
<dbReference type="SUPFAM" id="SSF50475">
    <property type="entry name" value="FMN-binding split barrel"/>
    <property type="match status" value="1"/>
</dbReference>
<dbReference type="Proteomes" id="UP001524586">
    <property type="component" value="Unassembled WGS sequence"/>
</dbReference>
<keyword evidence="6" id="KW-1185">Reference proteome</keyword>
<proteinExistence type="inferred from homology"/>
<keyword evidence="2" id="KW-0285">Flavoprotein</keyword>
<dbReference type="PANTHER" id="PTHR43567">
    <property type="entry name" value="FLAVOREDOXIN-RELATED-RELATED"/>
    <property type="match status" value="1"/>
</dbReference>
<dbReference type="Pfam" id="PF01613">
    <property type="entry name" value="Flavin_Reduct"/>
    <property type="match status" value="1"/>
</dbReference>
<dbReference type="RefSeq" id="WP_256616348.1">
    <property type="nucleotide sequence ID" value="NZ_JANIBK010000109.1"/>
</dbReference>
<evidence type="ECO:0000313" key="5">
    <source>
        <dbReference type="EMBL" id="MCQ8129922.1"/>
    </source>
</evidence>
<evidence type="ECO:0000256" key="3">
    <source>
        <dbReference type="ARBA" id="ARBA00038054"/>
    </source>
</evidence>
<sequence>MLQELPLGDVYQLLEPGPVALLTTAAQDRLNIMTLSWHMMMEFEPPRVACIVSANNHSFAALTDTLECVIALPARHLAEKVVQIGNTSGRDTDKFAAAGLTPQAAWQVGAPLIAECFANLECRVTDTRLVTDYNLFILEVVEAWTDPRQPNPKTLHHHGYGRFAVDGEEISFASKMR</sequence>
<dbReference type="EMBL" id="JANIBK010000109">
    <property type="protein sequence ID" value="MCQ8129922.1"/>
    <property type="molecule type" value="Genomic_DNA"/>
</dbReference>
<gene>
    <name evidence="5" type="ORF">NP596_15785</name>
</gene>
<dbReference type="InterPro" id="IPR012349">
    <property type="entry name" value="Split_barrel_FMN-bd"/>
</dbReference>
<dbReference type="PANTHER" id="PTHR43567:SF1">
    <property type="entry name" value="FLAVOREDOXIN"/>
    <property type="match status" value="1"/>
</dbReference>
<dbReference type="InterPro" id="IPR052174">
    <property type="entry name" value="Flavoredoxin"/>
</dbReference>
<comment type="cofactor">
    <cofactor evidence="1">
        <name>FMN</name>
        <dbReference type="ChEBI" id="CHEBI:58210"/>
    </cofactor>
</comment>
<name>A0ABT1U7U0_9GAMM</name>
<feature type="domain" description="Flavin reductase like" evidence="4">
    <location>
        <begin position="13"/>
        <end position="164"/>
    </location>
</feature>
<dbReference type="Gene3D" id="2.30.110.10">
    <property type="entry name" value="Electron Transport, Fmn-binding Protein, Chain A"/>
    <property type="match status" value="1"/>
</dbReference>
<evidence type="ECO:0000313" key="6">
    <source>
        <dbReference type="Proteomes" id="UP001524586"/>
    </source>
</evidence>
<comment type="similarity">
    <text evidence="3">Belongs to the flavoredoxin family.</text>
</comment>
<accession>A0ABT1U7U0</accession>
<evidence type="ECO:0000256" key="1">
    <source>
        <dbReference type="ARBA" id="ARBA00001917"/>
    </source>
</evidence>
<evidence type="ECO:0000259" key="4">
    <source>
        <dbReference type="SMART" id="SM00903"/>
    </source>
</evidence>
<dbReference type="InterPro" id="IPR002563">
    <property type="entry name" value="Flavin_Rdtase-like_dom"/>
</dbReference>